<proteinExistence type="predicted"/>
<protein>
    <submittedName>
        <fullName evidence="2">Uncharacterized protein</fullName>
    </submittedName>
</protein>
<comment type="caution">
    <text evidence="2">The sequence shown here is derived from an EMBL/GenBank/DDBJ whole genome shotgun (WGS) entry which is preliminary data.</text>
</comment>
<name>A0A2N6T149_9CORY</name>
<feature type="region of interest" description="Disordered" evidence="1">
    <location>
        <begin position="66"/>
        <end position="99"/>
    </location>
</feature>
<gene>
    <name evidence="2" type="ORF">CJ204_02085</name>
</gene>
<evidence type="ECO:0000313" key="2">
    <source>
        <dbReference type="EMBL" id="PMC63047.1"/>
    </source>
</evidence>
<accession>A0A2N6T149</accession>
<dbReference type="AlphaFoldDB" id="A0A2N6T149"/>
<sequence>MEMTVTAATTAVTAAKAVAHRPVRVMGRASSGIAVPRATSAEMAEAATMATMTMTICDRFDDHCAHASAGVGSGSAETSMGSGAPPEPPPTRPPRISGR</sequence>
<feature type="compositionally biased region" description="Low complexity" evidence="1">
    <location>
        <begin position="67"/>
        <end position="76"/>
    </location>
</feature>
<reference evidence="2 3" key="1">
    <citation type="submission" date="2017-09" db="EMBL/GenBank/DDBJ databases">
        <title>Bacterial strain isolated from the female urinary microbiota.</title>
        <authorList>
            <person name="Thomas-White K."/>
            <person name="Kumar N."/>
            <person name="Forster S."/>
            <person name="Putonti C."/>
            <person name="Lawley T."/>
            <person name="Wolfe A.J."/>
        </authorList>
    </citation>
    <scope>NUCLEOTIDE SEQUENCE [LARGE SCALE GENOMIC DNA]</scope>
    <source>
        <strain evidence="2 3">UMB0908</strain>
    </source>
</reference>
<dbReference type="EMBL" id="PNHF01000003">
    <property type="protein sequence ID" value="PMC63047.1"/>
    <property type="molecule type" value="Genomic_DNA"/>
</dbReference>
<evidence type="ECO:0000256" key="1">
    <source>
        <dbReference type="SAM" id="MobiDB-lite"/>
    </source>
</evidence>
<dbReference type="Proteomes" id="UP000235363">
    <property type="component" value="Unassembled WGS sequence"/>
</dbReference>
<organism evidence="2 3">
    <name type="scientific">Corynebacterium xerosis</name>
    <dbReference type="NCBI Taxonomy" id="1725"/>
    <lineage>
        <taxon>Bacteria</taxon>
        <taxon>Bacillati</taxon>
        <taxon>Actinomycetota</taxon>
        <taxon>Actinomycetes</taxon>
        <taxon>Mycobacteriales</taxon>
        <taxon>Corynebacteriaceae</taxon>
        <taxon>Corynebacterium</taxon>
    </lineage>
</organism>
<evidence type="ECO:0000313" key="3">
    <source>
        <dbReference type="Proteomes" id="UP000235363"/>
    </source>
</evidence>